<evidence type="ECO:0000313" key="5">
    <source>
        <dbReference type="Proteomes" id="UP000886885"/>
    </source>
</evidence>
<dbReference type="InterPro" id="IPR026891">
    <property type="entry name" value="Fn3-like"/>
</dbReference>
<dbReference type="GO" id="GO:0045493">
    <property type="term" value="P:xylan catabolic process"/>
    <property type="evidence" value="ECO:0007669"/>
    <property type="project" value="InterPro"/>
</dbReference>
<dbReference type="InterPro" id="IPR044993">
    <property type="entry name" value="BXL"/>
</dbReference>
<dbReference type="SMART" id="SM01217">
    <property type="entry name" value="Fn3_like"/>
    <property type="match status" value="1"/>
</dbReference>
<evidence type="ECO:0000256" key="1">
    <source>
        <dbReference type="ARBA" id="ARBA00022729"/>
    </source>
</evidence>
<dbReference type="PANTHER" id="PTHR42721:SF11">
    <property type="entry name" value="BETA-D-XYLOSIDASE 5-RELATED"/>
    <property type="match status" value="1"/>
</dbReference>
<dbReference type="Pfam" id="PF14310">
    <property type="entry name" value="Fn3-like"/>
    <property type="match status" value="1"/>
</dbReference>
<dbReference type="InterPro" id="IPR002772">
    <property type="entry name" value="Glyco_hydro_3_C"/>
</dbReference>
<evidence type="ECO:0000259" key="3">
    <source>
        <dbReference type="SMART" id="SM01217"/>
    </source>
</evidence>
<dbReference type="InterPro" id="IPR001764">
    <property type="entry name" value="Glyco_hydro_3_N"/>
</dbReference>
<reference evidence="4" key="1">
    <citation type="journal article" date="2020" name="bioRxiv">
        <title>Hybrid origin of Populus tomentosa Carr. identified through genome sequencing and phylogenomic analysis.</title>
        <authorList>
            <person name="An X."/>
            <person name="Gao K."/>
            <person name="Chen Z."/>
            <person name="Li J."/>
            <person name="Yang X."/>
            <person name="Yang X."/>
            <person name="Zhou J."/>
            <person name="Guo T."/>
            <person name="Zhao T."/>
            <person name="Huang S."/>
            <person name="Miao D."/>
            <person name="Khan W.U."/>
            <person name="Rao P."/>
            <person name="Ye M."/>
            <person name="Lei B."/>
            <person name="Liao W."/>
            <person name="Wang J."/>
            <person name="Ji L."/>
            <person name="Li Y."/>
            <person name="Guo B."/>
            <person name="Mustafa N.S."/>
            <person name="Li S."/>
            <person name="Yun Q."/>
            <person name="Keller S.R."/>
            <person name="Mao J."/>
            <person name="Zhang R."/>
            <person name="Strauss S.H."/>
        </authorList>
    </citation>
    <scope>NUCLEOTIDE SEQUENCE</scope>
    <source>
        <strain evidence="4">GM15</strain>
        <tissue evidence="4">Leaf</tissue>
    </source>
</reference>
<dbReference type="GO" id="GO:0031222">
    <property type="term" value="P:arabinan catabolic process"/>
    <property type="evidence" value="ECO:0007669"/>
    <property type="project" value="TreeGrafter"/>
</dbReference>
<feature type="signal peptide" evidence="2">
    <location>
        <begin position="1"/>
        <end position="18"/>
    </location>
</feature>
<accession>A0A8X8DK54</accession>
<comment type="caution">
    <text evidence="4">The sequence shown here is derived from an EMBL/GenBank/DDBJ whole genome shotgun (WGS) entry which is preliminary data.</text>
</comment>
<feature type="chain" id="PRO_5036476927" description="Fibronectin type III-like domain-containing protein" evidence="2">
    <location>
        <begin position="19"/>
        <end position="623"/>
    </location>
</feature>
<dbReference type="Proteomes" id="UP000886885">
    <property type="component" value="Chromosome 1A"/>
</dbReference>
<dbReference type="Pfam" id="PF01915">
    <property type="entry name" value="Glyco_hydro_3_C"/>
    <property type="match status" value="1"/>
</dbReference>
<protein>
    <recommendedName>
        <fullName evidence="3">Fibronectin type III-like domain-containing protein</fullName>
    </recommendedName>
</protein>
<dbReference type="PANTHER" id="PTHR42721">
    <property type="entry name" value="SUGAR HYDROLASE-RELATED"/>
    <property type="match status" value="1"/>
</dbReference>
<dbReference type="Pfam" id="PF00933">
    <property type="entry name" value="Glyco_hydro_3"/>
    <property type="match status" value="1"/>
</dbReference>
<feature type="domain" description="Fibronectin type III-like" evidence="3">
    <location>
        <begin position="542"/>
        <end position="612"/>
    </location>
</feature>
<keyword evidence="5" id="KW-1185">Reference proteome</keyword>
<dbReference type="GO" id="GO:0046556">
    <property type="term" value="F:alpha-L-arabinofuranosidase activity"/>
    <property type="evidence" value="ECO:0007669"/>
    <property type="project" value="TreeGrafter"/>
</dbReference>
<evidence type="ECO:0000313" key="4">
    <source>
        <dbReference type="EMBL" id="KAG6793539.1"/>
    </source>
</evidence>
<proteinExistence type="predicted"/>
<keyword evidence="1 2" id="KW-0732">Signal</keyword>
<organism evidence="4 5">
    <name type="scientific">Populus tomentosa</name>
    <name type="common">Chinese white poplar</name>
    <dbReference type="NCBI Taxonomy" id="118781"/>
    <lineage>
        <taxon>Eukaryota</taxon>
        <taxon>Viridiplantae</taxon>
        <taxon>Streptophyta</taxon>
        <taxon>Embryophyta</taxon>
        <taxon>Tracheophyta</taxon>
        <taxon>Spermatophyta</taxon>
        <taxon>Magnoliopsida</taxon>
        <taxon>eudicotyledons</taxon>
        <taxon>Gunneridae</taxon>
        <taxon>Pentapetalae</taxon>
        <taxon>rosids</taxon>
        <taxon>fabids</taxon>
        <taxon>Malpighiales</taxon>
        <taxon>Salicaceae</taxon>
        <taxon>Saliceae</taxon>
        <taxon>Populus</taxon>
    </lineage>
</organism>
<dbReference type="EMBL" id="JAAWWB010000001">
    <property type="protein sequence ID" value="KAG6793539.1"/>
    <property type="molecule type" value="Genomic_DNA"/>
</dbReference>
<dbReference type="AlphaFoldDB" id="A0A8X8DK54"/>
<dbReference type="GO" id="GO:0009044">
    <property type="term" value="F:xylan 1,4-beta-xylosidase activity"/>
    <property type="evidence" value="ECO:0007669"/>
    <property type="project" value="InterPro"/>
</dbReference>
<sequence length="623" mass="68555">MAKAILLLVLAFLAVCTARDVPLLSMLNHHRSLLKNLATVTPLYISFEDRAKDLVDRMTLDEMVQQLGNKAIGVPRIGLPHYEWWSEAQHGVSIVGPGTFFDELIPGATSFPTAIHTTASFNKSLRKTIGRAGLTYWSPNINVVRDPRWGRIAETPGEDPFVVGTYASNYVRGLQDVEGAGETKDLDSRPLKVSACCKRYTAYDVDAWLGIDRYHYDARMVMLVVLCAPTTVLMAFLATCADPRLLKDTIRGEWDLHGYMLHQLPRLDLDCGAYCPDSLQNAVMQGEVAETEIDKIMFAPMNIFELAAEAASEGAVLHKNINETLPLDSAKFKNIAVIGPHANSTAAMVGNYAGVPCRYVTPLDGISSFGEVIYEMGCGEMTCRNDSLILPAMEAAKKADATLLLVGLDLSIEAESLDREDLLLPGYQTQLINQVAQVSRGPVILIIMSAEGRLPLTWYESSYVDMLPMTSMPLRPVDSFGYPGRTYKFYNGATVYPFGYGLSYTEFGNELASPAEAYLEIKLNKHEQCHDLNHTREKDGSEVVMVYSKPPDGVSGAHAKQVIGFERVFVAAGKSNKVRFSFNACKSLAIVDTTSYKVFPSGVHKITVGDGGLLFFVRVSFNH</sequence>
<evidence type="ECO:0000256" key="2">
    <source>
        <dbReference type="SAM" id="SignalP"/>
    </source>
</evidence>
<dbReference type="OrthoDB" id="830230at2759"/>
<gene>
    <name evidence="4" type="ORF">POTOM_002750</name>
</gene>
<name>A0A8X8DK54_POPTO</name>